<dbReference type="InterPro" id="IPR046348">
    <property type="entry name" value="SIS_dom_sf"/>
</dbReference>
<evidence type="ECO:0008006" key="3">
    <source>
        <dbReference type="Google" id="ProtNLM"/>
    </source>
</evidence>
<dbReference type="GO" id="GO:1901135">
    <property type="term" value="P:carbohydrate derivative metabolic process"/>
    <property type="evidence" value="ECO:0007669"/>
    <property type="project" value="InterPro"/>
</dbReference>
<protein>
    <recommendedName>
        <fullName evidence="3">SIS domain-containing protein</fullName>
    </recommendedName>
</protein>
<dbReference type="STRING" id="838561.P344_05545"/>
<dbReference type="Proteomes" id="UP000019260">
    <property type="component" value="Chromosome"/>
</dbReference>
<dbReference type="HOGENOM" id="CLU_3317231_0_0_14"/>
<dbReference type="PATRIC" id="fig|838561.3.peg.1068"/>
<dbReference type="Gene3D" id="3.40.50.10490">
    <property type="entry name" value="Glucose-6-phosphate isomerase like protein, domain 1"/>
    <property type="match status" value="1"/>
</dbReference>
<evidence type="ECO:0000313" key="1">
    <source>
        <dbReference type="EMBL" id="AHI58428.1"/>
    </source>
</evidence>
<dbReference type="EMBL" id="CP006720">
    <property type="protein sequence ID" value="AHI58428.1"/>
    <property type="molecule type" value="Genomic_DNA"/>
</dbReference>
<accession>W6AM86</accession>
<dbReference type="GO" id="GO:0097367">
    <property type="term" value="F:carbohydrate derivative binding"/>
    <property type="evidence" value="ECO:0007669"/>
    <property type="project" value="InterPro"/>
</dbReference>
<organism evidence="1 2">
    <name type="scientific">Spiroplasma mirum ATCC 29335</name>
    <dbReference type="NCBI Taxonomy" id="838561"/>
    <lineage>
        <taxon>Bacteria</taxon>
        <taxon>Bacillati</taxon>
        <taxon>Mycoplasmatota</taxon>
        <taxon>Mollicutes</taxon>
        <taxon>Entomoplasmatales</taxon>
        <taxon>Spiroplasmataceae</taxon>
        <taxon>Spiroplasma</taxon>
    </lineage>
</organism>
<sequence length="39" mass="4304">MYSIFETINNLDLDELNSVIHCILNSKRIFIYGVGSGGG</sequence>
<gene>
    <name evidence="1" type="ORF">P344_05545</name>
</gene>
<dbReference type="SUPFAM" id="SSF53697">
    <property type="entry name" value="SIS domain"/>
    <property type="match status" value="1"/>
</dbReference>
<evidence type="ECO:0000313" key="2">
    <source>
        <dbReference type="Proteomes" id="UP000019260"/>
    </source>
</evidence>
<reference evidence="1 2" key="1">
    <citation type="submission" date="2013-09" db="EMBL/GenBank/DDBJ databases">
        <title>Complete genome sequence of Spiroplasma mirum suckling mouse cataract agent.</title>
        <authorList>
            <person name="Landry C.A."/>
            <person name="Bastian F.O."/>
            <person name="Thune R.L."/>
        </authorList>
    </citation>
    <scope>NUCLEOTIDE SEQUENCE [LARGE SCALE GENOMIC DNA]</scope>
    <source>
        <strain evidence="1 2">SMCA</strain>
    </source>
</reference>
<keyword evidence="2" id="KW-1185">Reference proteome</keyword>
<proteinExistence type="predicted"/>
<dbReference type="KEGG" id="smia:P344_05545"/>
<dbReference type="AlphaFoldDB" id="W6AM86"/>
<name>W6AM86_9MOLU</name>